<keyword evidence="2" id="KW-1185">Reference proteome</keyword>
<comment type="caution">
    <text evidence="1">The sequence shown here is derived from an EMBL/GenBank/DDBJ whole genome shotgun (WGS) entry which is preliminary data.</text>
</comment>
<name>A0A9Q1FSB5_SYNKA</name>
<reference evidence="1" key="1">
    <citation type="journal article" date="2023" name="Science">
        <title>Genome structures resolve the early diversification of teleost fishes.</title>
        <authorList>
            <person name="Parey E."/>
            <person name="Louis A."/>
            <person name="Montfort J."/>
            <person name="Bouchez O."/>
            <person name="Roques C."/>
            <person name="Iampietro C."/>
            <person name="Lluch J."/>
            <person name="Castinel A."/>
            <person name="Donnadieu C."/>
            <person name="Desvignes T."/>
            <person name="Floi Bucao C."/>
            <person name="Jouanno E."/>
            <person name="Wen M."/>
            <person name="Mejri S."/>
            <person name="Dirks R."/>
            <person name="Jansen H."/>
            <person name="Henkel C."/>
            <person name="Chen W.J."/>
            <person name="Zahm M."/>
            <person name="Cabau C."/>
            <person name="Klopp C."/>
            <person name="Thompson A.W."/>
            <person name="Robinson-Rechavi M."/>
            <person name="Braasch I."/>
            <person name="Lecointre G."/>
            <person name="Bobe J."/>
            <person name="Postlethwait J.H."/>
            <person name="Berthelot C."/>
            <person name="Roest Crollius H."/>
            <person name="Guiguen Y."/>
        </authorList>
    </citation>
    <scope>NUCLEOTIDE SEQUENCE</scope>
    <source>
        <strain evidence="1">WJC10195</strain>
    </source>
</reference>
<protein>
    <submittedName>
        <fullName evidence="1">Uncharacterized protein</fullName>
    </submittedName>
</protein>
<organism evidence="1 2">
    <name type="scientific">Synaphobranchus kaupii</name>
    <name type="common">Kaup's arrowtooth eel</name>
    <dbReference type="NCBI Taxonomy" id="118154"/>
    <lineage>
        <taxon>Eukaryota</taxon>
        <taxon>Metazoa</taxon>
        <taxon>Chordata</taxon>
        <taxon>Craniata</taxon>
        <taxon>Vertebrata</taxon>
        <taxon>Euteleostomi</taxon>
        <taxon>Actinopterygii</taxon>
        <taxon>Neopterygii</taxon>
        <taxon>Teleostei</taxon>
        <taxon>Anguilliformes</taxon>
        <taxon>Synaphobranchidae</taxon>
        <taxon>Synaphobranchus</taxon>
    </lineage>
</organism>
<proteinExistence type="predicted"/>
<dbReference type="Proteomes" id="UP001152622">
    <property type="component" value="Chromosome 4"/>
</dbReference>
<gene>
    <name evidence="1" type="ORF">SKAU_G00139550</name>
</gene>
<accession>A0A9Q1FSB5</accession>
<sequence>MQSSIPGKDRGTFARLRAGCIGPPPHQRHVVPIAEVSPRELAGADVSAKASASWPTRPLALGLQKADSLLLLPVLALIAGAVCLAPGRPWIRHLERCVPGSASVPERSRHSRVQGLWFSRGQAAGNRVCEYADLRRTGASSRDRRCSAGVGHPVAGSRSCSKALYDLQEI</sequence>
<evidence type="ECO:0000313" key="2">
    <source>
        <dbReference type="Proteomes" id="UP001152622"/>
    </source>
</evidence>
<dbReference type="AlphaFoldDB" id="A0A9Q1FSB5"/>
<evidence type="ECO:0000313" key="1">
    <source>
        <dbReference type="EMBL" id="KAJ8365124.1"/>
    </source>
</evidence>
<dbReference type="EMBL" id="JAINUF010000004">
    <property type="protein sequence ID" value="KAJ8365124.1"/>
    <property type="molecule type" value="Genomic_DNA"/>
</dbReference>